<dbReference type="SUPFAM" id="SSF51126">
    <property type="entry name" value="Pectin lyase-like"/>
    <property type="match status" value="1"/>
</dbReference>
<organism evidence="12 13">
    <name type="scientific">Paenibacillus chondroitinus</name>
    <dbReference type="NCBI Taxonomy" id="59842"/>
    <lineage>
        <taxon>Bacteria</taxon>
        <taxon>Bacillati</taxon>
        <taxon>Bacillota</taxon>
        <taxon>Bacilli</taxon>
        <taxon>Bacillales</taxon>
        <taxon>Paenibacillaceae</taxon>
        <taxon>Paenibacillus</taxon>
    </lineage>
</organism>
<evidence type="ECO:0000256" key="1">
    <source>
        <dbReference type="ARBA" id="ARBA00001913"/>
    </source>
</evidence>
<dbReference type="PANTHER" id="PTHR40088:SF1">
    <property type="entry name" value="PECTATE LYASE PEL9"/>
    <property type="match status" value="1"/>
</dbReference>
<dbReference type="Gene3D" id="2.60.40.3630">
    <property type="match status" value="4"/>
</dbReference>
<feature type="domain" description="SLH" evidence="11">
    <location>
        <begin position="1659"/>
        <end position="1719"/>
    </location>
</feature>
<keyword evidence="13" id="KW-1185">Reference proteome</keyword>
<gene>
    <name evidence="12" type="ORF">P5G65_01120</name>
</gene>
<dbReference type="InterPro" id="IPR058863">
    <property type="entry name" value="PelX-like_Ig"/>
</dbReference>
<evidence type="ECO:0000256" key="7">
    <source>
        <dbReference type="ARBA" id="ARBA00023239"/>
    </source>
</evidence>
<keyword evidence="3" id="KW-0964">Secreted</keyword>
<dbReference type="Pfam" id="PF07523">
    <property type="entry name" value="Big_3"/>
    <property type="match status" value="3"/>
</dbReference>
<comment type="similarity">
    <text evidence="8">Belongs to the polysaccharide lyase 9 family.</text>
</comment>
<dbReference type="RefSeq" id="WP_127458686.1">
    <property type="nucleotide sequence ID" value="NZ_JAROBY010000003.1"/>
</dbReference>
<dbReference type="Gene3D" id="2.160.20.10">
    <property type="entry name" value="Single-stranded right-handed beta-helix, Pectin lyase-like"/>
    <property type="match status" value="1"/>
</dbReference>
<sequence>MYKRRMISVFMSVVLMFSMLPVALAAEPIPWEFSAFGAGTSPINTPVPTMNADGSVTMLAKDGKLASAEEGISFYFKKLEKDANLEIRATATVVNFNSKSPPSTPNQKSFGLMLRGSFAQGNAKQSSNYIAVGGMGDKDNTPNVVQAIYKQGVNGTTSDAANTNKKLLFSGVRAPAPKEVYNFKIKKSGDAFELTVNGVTQILTVDHLFDGNNQLYAGLYVARDAQITFSNFDIKVDERAPKQLKLNTTAMKKDYFIKDNLDLGGLKVTAVYADNHEEELSVGDYLVTGFDNSVVGTNLITIHFNGQTATIPLNMKDLVVTAMDIRYKPAKTDYYPEEFFDPQGLTVLGQFNGGDVWSEMADSQYAISLPPAAATVSNATYTLKTPGTHTVTVRSTVTTTTYATFDVTVKNAHLTGLDIKQLPQKTQFFVGKTFDPAGLVVEAKYSDASTVRLLRSDYTLSAPDMSTAGTKEITVTYKNVPDPDKTVKFPILVKQQTITGSQVTGYPKTTYAIGESFDPAGLEVKAVYDSGDQEPLADAQFTLDTSAFDSTKAGVYPITITPVNAAILPTVLQVSVVEPREHEWKVIRFGQSTSNTNNTVTVAEPGKSATLVALEGGGKVTGDHDGISFYYTELDAVKDNFELSADIKVVAYAKDPHDGQESFGIMARDAIGTAGDSAVFASNIAAVGGYSGGTTKQNGTQLFVRTGVTAPNGTGSQGVQSKMLSAVKPALANTYPAANYKLTLTKTNSGFTGRLNSDKAEEIFAPDIMTVQDGDKMYVGFFTARLATIEVSGIDLKVTAAQTDAPKKEPAPAAIDPDMNLTGLTRTSTTAFSFGMKSNVSGVVTIKQGSSLLAQNAQIQAGQPLVLNTTVTANTYTNFSASFVPDDTQYLTNYGKIVKNFTVDMKTYVDNGDIYVSPTGTAGGDGTINNPLDLDTAIDYVKAGQTIILQDGRYVRSAKVEIKKGNDGTVNAMKYLVAAPGAKPVIDFDKKTEGVVLSGNYWHVKGIDFTRSAGNTKGFTVGGNHNIVELSRFYDNGDTGLQISRTDETDSDKTLWPSYNLILNCESFDNVDPSNNNADGFAAKLTSGVGNVFRGDISHNNIDDGWDLYTKSGTGAIGPVVIEDSIAYHNGTLTNGTVGAGDKNGFKLGGEGIHVPHVIRNSIAFGNGAYGFASNSNPGVRAESGNIAFNNTKGNLNFTTYTGIQTDFRIDGFTSYQKDYTAKDNYPAALSSDTNYLFDGSKSMNKSGTQLTDANFASLVPLLPYQRDAEGNIIRGSFLKLVSPSHPSRSDSGGGSSPGSASPGITVKEAMGGVELIGVPAIATIDGKKVSTFSITADQLNKAIDLLKKANGNTIIAEVKGDGAVAAVEVPASSISAGAAAMPNLELSIRAGGMTYNLPLKALDVEALAASLGTDAANVKIHISLEQVIGAAADPITVKMKEDGVTPLAAPVEFSIVAEGNGKKVVVSDFGGTYVTRVLTLSSAVDADGVSAVWLNPATGELTFVPAIFNIVNGQTEVTMKRTGNSVYAIVSSDQTFGDLTGHWAQADVELLASKLIVKGVAAGTFAPNASITRAEFAALLVRALGLNEAGASTFSDVPASSWFAGAVGASVKAGLIEGFEDGSFGPGEQITREQMAVMITRAMKFAGQQPAVMDLAQLDKFGDSSAIHEWAKAAVAEAVRVGIVNGVTDTTFAPGASATRGEAAVMLKRLLQKLQFMN</sequence>
<feature type="chain" id="PRO_5046512153" evidence="10">
    <location>
        <begin position="26"/>
        <end position="1719"/>
    </location>
</feature>
<evidence type="ECO:0000256" key="4">
    <source>
        <dbReference type="ARBA" id="ARBA00022723"/>
    </source>
</evidence>
<evidence type="ECO:0000313" key="12">
    <source>
        <dbReference type="EMBL" id="MEB4792485.1"/>
    </source>
</evidence>
<evidence type="ECO:0000256" key="9">
    <source>
        <dbReference type="SAM" id="MobiDB-lite"/>
    </source>
</evidence>
<keyword evidence="6" id="KW-0106">Calcium</keyword>
<proteinExistence type="inferred from homology"/>
<feature type="region of interest" description="Disordered" evidence="9">
    <location>
        <begin position="1284"/>
        <end position="1304"/>
    </location>
</feature>
<accession>A0ABU6D4W3</accession>
<reference evidence="12 13" key="1">
    <citation type="submission" date="2023-03" db="EMBL/GenBank/DDBJ databases">
        <title>Bacillus Genome Sequencing.</title>
        <authorList>
            <person name="Dunlap C."/>
        </authorList>
    </citation>
    <scope>NUCLEOTIDE SEQUENCE [LARGE SCALE GENOMIC DNA]</scope>
    <source>
        <strain evidence="12 13">NRS-1351</strain>
    </source>
</reference>
<evidence type="ECO:0000256" key="2">
    <source>
        <dbReference type="ARBA" id="ARBA00004613"/>
    </source>
</evidence>
<dbReference type="InterPro" id="IPR022038">
    <property type="entry name" value="Ig-like_bact"/>
</dbReference>
<keyword evidence="5 10" id="KW-0732">Signal</keyword>
<dbReference type="PANTHER" id="PTHR40088">
    <property type="entry name" value="PECTATE LYASE (EUROFUNG)"/>
    <property type="match status" value="1"/>
</dbReference>
<comment type="cofactor">
    <cofactor evidence="1">
        <name>Ca(2+)</name>
        <dbReference type="ChEBI" id="CHEBI:29108"/>
    </cofactor>
</comment>
<comment type="caution">
    <text evidence="12">The sequence shown here is derived from an EMBL/GenBank/DDBJ whole genome shotgun (WGS) entry which is preliminary data.</text>
</comment>
<name>A0ABU6D4W3_9BACL</name>
<feature type="domain" description="SLH" evidence="11">
    <location>
        <begin position="1591"/>
        <end position="1654"/>
    </location>
</feature>
<evidence type="ECO:0000256" key="3">
    <source>
        <dbReference type="ARBA" id="ARBA00022525"/>
    </source>
</evidence>
<dbReference type="Pfam" id="PF00395">
    <property type="entry name" value="SLH"/>
    <property type="match status" value="3"/>
</dbReference>
<keyword evidence="7" id="KW-0456">Lyase</keyword>
<keyword evidence="4" id="KW-0479">Metal-binding</keyword>
<dbReference type="InterPro" id="IPR052052">
    <property type="entry name" value="Polysaccharide_Lyase_9"/>
</dbReference>
<dbReference type="Pfam" id="PF25850">
    <property type="entry name" value="PelX_Ig"/>
    <property type="match status" value="1"/>
</dbReference>
<protein>
    <submittedName>
        <fullName evidence="12">Bacterial Ig-like domain-containing protein</fullName>
    </submittedName>
</protein>
<dbReference type="InterPro" id="IPR012334">
    <property type="entry name" value="Pectin_lyas_fold"/>
</dbReference>
<comment type="subcellular location">
    <subcellularLocation>
        <location evidence="2">Secreted</location>
    </subcellularLocation>
</comment>
<evidence type="ECO:0000256" key="5">
    <source>
        <dbReference type="ARBA" id="ARBA00022729"/>
    </source>
</evidence>
<evidence type="ECO:0000313" key="13">
    <source>
        <dbReference type="Proteomes" id="UP001355653"/>
    </source>
</evidence>
<dbReference type="InterPro" id="IPR058953">
    <property type="entry name" value="PelX-like_N"/>
</dbReference>
<feature type="signal peptide" evidence="10">
    <location>
        <begin position="1"/>
        <end position="25"/>
    </location>
</feature>
<evidence type="ECO:0000256" key="8">
    <source>
        <dbReference type="ARBA" id="ARBA00038263"/>
    </source>
</evidence>
<dbReference type="EMBL" id="JAROBY010000003">
    <property type="protein sequence ID" value="MEB4792485.1"/>
    <property type="molecule type" value="Genomic_DNA"/>
</dbReference>
<dbReference type="InterPro" id="IPR011050">
    <property type="entry name" value="Pectin_lyase_fold/virulence"/>
</dbReference>
<feature type="domain" description="SLH" evidence="11">
    <location>
        <begin position="1532"/>
        <end position="1590"/>
    </location>
</feature>
<dbReference type="PROSITE" id="PS51272">
    <property type="entry name" value="SLH"/>
    <property type="match status" value="3"/>
</dbReference>
<evidence type="ECO:0000256" key="6">
    <source>
        <dbReference type="ARBA" id="ARBA00022837"/>
    </source>
</evidence>
<evidence type="ECO:0000256" key="10">
    <source>
        <dbReference type="SAM" id="SignalP"/>
    </source>
</evidence>
<evidence type="ECO:0000259" key="11">
    <source>
        <dbReference type="PROSITE" id="PS51272"/>
    </source>
</evidence>
<dbReference type="Proteomes" id="UP001355653">
    <property type="component" value="Unassembled WGS sequence"/>
</dbReference>
<dbReference type="Pfam" id="PF25849">
    <property type="entry name" value="PelX_N"/>
    <property type="match status" value="2"/>
</dbReference>
<dbReference type="InterPro" id="IPR001119">
    <property type="entry name" value="SLH_dom"/>
</dbReference>